<protein>
    <submittedName>
        <fullName evidence="1">RNAse domain protein</fullName>
    </submittedName>
</protein>
<accession>A0A8S5TA33</accession>
<organism evidence="1">
    <name type="scientific">Siphoviridae sp. ctmIh35</name>
    <dbReference type="NCBI Taxonomy" id="2827932"/>
    <lineage>
        <taxon>Viruses</taxon>
        <taxon>Duplodnaviria</taxon>
        <taxon>Heunggongvirae</taxon>
        <taxon>Uroviricota</taxon>
        <taxon>Caudoviricetes</taxon>
    </lineage>
</organism>
<sequence length="46" mass="5806">MNLLKRLFCDHSRQRYIGSYLEKDERGDMRTRHIWQCKSCGKRFWR</sequence>
<name>A0A8S5TA33_9CAUD</name>
<proteinExistence type="predicted"/>
<dbReference type="EMBL" id="BK032772">
    <property type="protein sequence ID" value="DAF59610.1"/>
    <property type="molecule type" value="Genomic_DNA"/>
</dbReference>
<reference evidence="1" key="1">
    <citation type="journal article" date="2021" name="Proc. Natl. Acad. Sci. U.S.A.">
        <title>A Catalog of Tens of Thousands of Viruses from Human Metagenomes Reveals Hidden Associations with Chronic Diseases.</title>
        <authorList>
            <person name="Tisza M.J."/>
            <person name="Buck C.B."/>
        </authorList>
    </citation>
    <scope>NUCLEOTIDE SEQUENCE</scope>
    <source>
        <strain evidence="1">CtmIh35</strain>
    </source>
</reference>
<evidence type="ECO:0000313" key="1">
    <source>
        <dbReference type="EMBL" id="DAF59610.1"/>
    </source>
</evidence>